<dbReference type="SUPFAM" id="SSF48295">
    <property type="entry name" value="TrpR-like"/>
    <property type="match status" value="1"/>
</dbReference>
<reference evidence="1 2" key="1">
    <citation type="journal article" date="2016" name="Nat. Commun.">
        <title>Thousands of microbial genomes shed light on interconnected biogeochemical processes in an aquifer system.</title>
        <authorList>
            <person name="Anantharaman K."/>
            <person name="Brown C.T."/>
            <person name="Hug L.A."/>
            <person name="Sharon I."/>
            <person name="Castelle C.J."/>
            <person name="Probst A.J."/>
            <person name="Thomas B.C."/>
            <person name="Singh A."/>
            <person name="Wilkins M.J."/>
            <person name="Karaoz U."/>
            <person name="Brodie E.L."/>
            <person name="Williams K.H."/>
            <person name="Hubbard S.S."/>
            <person name="Banfield J.F."/>
        </authorList>
    </citation>
    <scope>NUCLEOTIDE SEQUENCE [LARGE SCALE GENOMIC DNA]</scope>
</reference>
<organism evidence="1 2">
    <name type="scientific">Candidatus Magasanikbacteria bacterium RIFCSPHIGHO2_02_FULL_50_9b</name>
    <dbReference type="NCBI Taxonomy" id="1798682"/>
    <lineage>
        <taxon>Bacteria</taxon>
        <taxon>Candidatus Magasanikiibacteriota</taxon>
    </lineage>
</organism>
<dbReference type="AlphaFoldDB" id="A0A1F6M8U9"/>
<dbReference type="PANTHER" id="PTHR40080:SF1">
    <property type="entry name" value="TRPR-LIKE PROTEIN YERC_YECD"/>
    <property type="match status" value="1"/>
</dbReference>
<name>A0A1F6M8U9_9BACT</name>
<comment type="caution">
    <text evidence="1">The sequence shown here is derived from an EMBL/GenBank/DDBJ whole genome shotgun (WGS) entry which is preliminary data.</text>
</comment>
<dbReference type="InterPro" id="IPR013368">
    <property type="entry name" value="YecD_YerC"/>
</dbReference>
<dbReference type="Gene3D" id="1.10.1270.10">
    <property type="entry name" value="TrpR-like"/>
    <property type="match status" value="1"/>
</dbReference>
<evidence type="ECO:0008006" key="3">
    <source>
        <dbReference type="Google" id="ProtNLM"/>
    </source>
</evidence>
<dbReference type="InterPro" id="IPR038116">
    <property type="entry name" value="TrpR-like_sf"/>
</dbReference>
<dbReference type="NCBIfam" id="TIGR02531">
    <property type="entry name" value="yecD_yerC"/>
    <property type="match status" value="1"/>
</dbReference>
<dbReference type="STRING" id="1798682.A3C15_00555"/>
<protein>
    <recommendedName>
        <fullName evidence="3">TrpR, YerC/YecD</fullName>
    </recommendedName>
</protein>
<dbReference type="InterPro" id="IPR010921">
    <property type="entry name" value="Trp_repressor/repl_initiator"/>
</dbReference>
<dbReference type="EMBL" id="MFQD01000018">
    <property type="protein sequence ID" value="OGH68031.1"/>
    <property type="molecule type" value="Genomic_DNA"/>
</dbReference>
<dbReference type="GO" id="GO:0043565">
    <property type="term" value="F:sequence-specific DNA binding"/>
    <property type="evidence" value="ECO:0007669"/>
    <property type="project" value="InterPro"/>
</dbReference>
<dbReference type="InterPro" id="IPR000831">
    <property type="entry name" value="Trp_repress"/>
</dbReference>
<evidence type="ECO:0000313" key="1">
    <source>
        <dbReference type="EMBL" id="OGH68031.1"/>
    </source>
</evidence>
<dbReference type="Proteomes" id="UP000176532">
    <property type="component" value="Unassembled WGS sequence"/>
</dbReference>
<evidence type="ECO:0000313" key="2">
    <source>
        <dbReference type="Proteomes" id="UP000176532"/>
    </source>
</evidence>
<dbReference type="Pfam" id="PF01371">
    <property type="entry name" value="Trp_repressor"/>
    <property type="match status" value="1"/>
</dbReference>
<dbReference type="GO" id="GO:0003700">
    <property type="term" value="F:DNA-binding transcription factor activity"/>
    <property type="evidence" value="ECO:0007669"/>
    <property type="project" value="InterPro"/>
</dbReference>
<sequence length="108" mass="12634">MLPHMRWDTPQSQDLFRALTRIKNPKQMGFFLRDLLTAEEITEFSRRWRTAQLLAAQETYETIQKKTGLSSTTIARISKWLTRGTGGYRTAIKTAQHHTHHHTRLSVE</sequence>
<accession>A0A1F6M8U9</accession>
<proteinExistence type="predicted"/>
<dbReference type="PANTHER" id="PTHR40080">
    <property type="entry name" value="LMO1763 PROTEIN"/>
    <property type="match status" value="1"/>
</dbReference>
<gene>
    <name evidence="1" type="ORF">A3C15_00555</name>
</gene>